<comment type="caution">
    <text evidence="5">The sequence shown here is derived from an EMBL/GenBank/DDBJ whole genome shotgun (WGS) entry which is preliminary data.</text>
</comment>
<dbReference type="EMBL" id="JACCDF010000004">
    <property type="protein sequence ID" value="NYS60512.1"/>
    <property type="molecule type" value="Genomic_DNA"/>
</dbReference>
<dbReference type="SMART" id="SM00382">
    <property type="entry name" value="AAA"/>
    <property type="match status" value="1"/>
</dbReference>
<evidence type="ECO:0000256" key="1">
    <source>
        <dbReference type="ARBA" id="ARBA00006914"/>
    </source>
</evidence>
<comment type="similarity">
    <text evidence="1">Belongs to the AAA ATPase family.</text>
</comment>
<protein>
    <submittedName>
        <fullName evidence="5">ATP-binding protein</fullName>
    </submittedName>
</protein>
<dbReference type="AlphaFoldDB" id="A0A7Z0LKD5"/>
<evidence type="ECO:0000313" key="6">
    <source>
        <dbReference type="Proteomes" id="UP000586119"/>
    </source>
</evidence>
<accession>A0A7Z0LKD5</accession>
<gene>
    <name evidence="5" type="ORF">HZS81_07015</name>
</gene>
<dbReference type="InterPro" id="IPR003959">
    <property type="entry name" value="ATPase_AAA_core"/>
</dbReference>
<name>A0A7Z0LKD5_9GAMM</name>
<keyword evidence="6" id="KW-1185">Reference proteome</keyword>
<keyword evidence="3 5" id="KW-0067">ATP-binding</keyword>
<dbReference type="GO" id="GO:0005524">
    <property type="term" value="F:ATP binding"/>
    <property type="evidence" value="ECO:0007669"/>
    <property type="project" value="UniProtKB-KW"/>
</dbReference>
<evidence type="ECO:0000256" key="2">
    <source>
        <dbReference type="ARBA" id="ARBA00022741"/>
    </source>
</evidence>
<dbReference type="Gene3D" id="3.40.50.300">
    <property type="entry name" value="P-loop containing nucleotide triphosphate hydrolases"/>
    <property type="match status" value="1"/>
</dbReference>
<dbReference type="InterPro" id="IPR003593">
    <property type="entry name" value="AAA+_ATPase"/>
</dbReference>
<evidence type="ECO:0000256" key="3">
    <source>
        <dbReference type="ARBA" id="ARBA00022840"/>
    </source>
</evidence>
<dbReference type="RefSeq" id="WP_179929840.1">
    <property type="nucleotide sequence ID" value="NZ_JACCDF010000004.1"/>
</dbReference>
<evidence type="ECO:0000259" key="4">
    <source>
        <dbReference type="SMART" id="SM00382"/>
    </source>
</evidence>
<dbReference type="Proteomes" id="UP000586119">
    <property type="component" value="Unassembled WGS sequence"/>
</dbReference>
<keyword evidence="2" id="KW-0547">Nucleotide-binding</keyword>
<dbReference type="Pfam" id="PF00004">
    <property type="entry name" value="AAA"/>
    <property type="match status" value="1"/>
</dbReference>
<dbReference type="GO" id="GO:0016887">
    <property type="term" value="F:ATP hydrolysis activity"/>
    <property type="evidence" value="ECO:0007669"/>
    <property type="project" value="InterPro"/>
</dbReference>
<reference evidence="5 6" key="1">
    <citation type="journal article" date="2015" name="Int. J. Syst. Evol. Microbiol.">
        <title>Halomonas salicampi sp. nov., a halotolerant and alkalitolerant bacterium isolated from a saltern soil.</title>
        <authorList>
            <person name="Lee J.C."/>
            <person name="Kim Y.S."/>
            <person name="Yun B.S."/>
            <person name="Whang K.S."/>
        </authorList>
    </citation>
    <scope>NUCLEOTIDE SEQUENCE [LARGE SCALE GENOMIC DNA]</scope>
    <source>
        <strain evidence="5 6">BH103</strain>
    </source>
</reference>
<dbReference type="InterPro" id="IPR027417">
    <property type="entry name" value="P-loop_NTPase"/>
</dbReference>
<organism evidence="5 6">
    <name type="scientific">Vreelandella salicampi</name>
    <dbReference type="NCBI Taxonomy" id="1449798"/>
    <lineage>
        <taxon>Bacteria</taxon>
        <taxon>Pseudomonadati</taxon>
        <taxon>Pseudomonadota</taxon>
        <taxon>Gammaproteobacteria</taxon>
        <taxon>Oceanospirillales</taxon>
        <taxon>Halomonadaceae</taxon>
        <taxon>Vreelandella</taxon>
    </lineage>
</organism>
<proteinExistence type="inferred from homology"/>
<sequence length="358" mass="39287">MQNIDDKELVDLFKQGVNGNAAGFALLGRRIASKLKKDGDPVAERLADLLAAPDSAKPARLVSRKNVSPVDSDSRASLVSEQIKFNFPNDIFWDEQVDAGLNSIIEERNSSKKLISAGLEPVSKVIFTGPPGVGKTFAASWLASKLSLPLVTLDLSTVMSSLLGKTGANIKSVFEYSTSFPCVLFLDEFDAVAKKRDDDKDIGELKRLVNVLLQSIDRWPHQSILVAATNHPELLDRAVWRRFDKLINFQNPGKDIVLKILKSKGVSEKIAGKISPLLTGKSFSDIEKICQQAMKKHVLHEHAYDDAILGVLICELGDLELRNKRIKEVVAQGVSRRKVAEVTGMSHPTVTKIINAEG</sequence>
<feature type="domain" description="AAA+ ATPase" evidence="4">
    <location>
        <begin position="121"/>
        <end position="253"/>
    </location>
</feature>
<dbReference type="CDD" id="cd19481">
    <property type="entry name" value="RecA-like_protease"/>
    <property type="match status" value="1"/>
</dbReference>
<evidence type="ECO:0000313" key="5">
    <source>
        <dbReference type="EMBL" id="NYS60512.1"/>
    </source>
</evidence>
<dbReference type="PANTHER" id="PTHR23073">
    <property type="entry name" value="26S PROTEASOME REGULATORY SUBUNIT"/>
    <property type="match status" value="1"/>
</dbReference>
<dbReference type="InterPro" id="IPR050221">
    <property type="entry name" value="26S_Proteasome_ATPase"/>
</dbReference>
<dbReference type="SUPFAM" id="SSF52540">
    <property type="entry name" value="P-loop containing nucleoside triphosphate hydrolases"/>
    <property type="match status" value="1"/>
</dbReference>